<evidence type="ECO:0000256" key="8">
    <source>
        <dbReference type="SAM" id="MobiDB-lite"/>
    </source>
</evidence>
<keyword evidence="11" id="KW-1185">Reference proteome</keyword>
<evidence type="ECO:0000256" key="5">
    <source>
        <dbReference type="ARBA" id="ARBA00022989"/>
    </source>
</evidence>
<evidence type="ECO:0000256" key="1">
    <source>
        <dbReference type="ARBA" id="ARBA00004141"/>
    </source>
</evidence>
<evidence type="ECO:0000256" key="3">
    <source>
        <dbReference type="ARBA" id="ARBA00004991"/>
    </source>
</evidence>
<comment type="pathway">
    <text evidence="2">Lipid metabolism; sphingolipid metabolism.</text>
</comment>
<dbReference type="GO" id="GO:0016020">
    <property type="term" value="C:membrane"/>
    <property type="evidence" value="ECO:0007669"/>
    <property type="project" value="UniProtKB-SubCell"/>
</dbReference>
<dbReference type="PANTHER" id="PTHR12560:SF0">
    <property type="entry name" value="LD18904P"/>
    <property type="match status" value="1"/>
</dbReference>
<feature type="transmembrane region" description="Helical" evidence="9">
    <location>
        <begin position="100"/>
        <end position="121"/>
    </location>
</feature>
<dbReference type="AlphaFoldDB" id="A0A1I8IHX1"/>
<name>A0A1I8IHX1_9PLAT</name>
<dbReference type="GO" id="GO:0046513">
    <property type="term" value="P:ceramide biosynthetic process"/>
    <property type="evidence" value="ECO:0007669"/>
    <property type="project" value="InterPro"/>
</dbReference>
<feature type="domain" description="TLC" evidence="10">
    <location>
        <begin position="1"/>
        <end position="129"/>
    </location>
</feature>
<evidence type="ECO:0000256" key="7">
    <source>
        <dbReference type="PROSITE-ProRule" id="PRU00205"/>
    </source>
</evidence>
<comment type="pathway">
    <text evidence="3">Sphingolipid metabolism.</text>
</comment>
<evidence type="ECO:0000256" key="4">
    <source>
        <dbReference type="ARBA" id="ARBA00022692"/>
    </source>
</evidence>
<keyword evidence="4 7" id="KW-0812">Transmembrane</keyword>
<organism evidence="11 12">
    <name type="scientific">Macrostomum lignano</name>
    <dbReference type="NCBI Taxonomy" id="282301"/>
    <lineage>
        <taxon>Eukaryota</taxon>
        <taxon>Metazoa</taxon>
        <taxon>Spiralia</taxon>
        <taxon>Lophotrochozoa</taxon>
        <taxon>Platyhelminthes</taxon>
        <taxon>Rhabditophora</taxon>
        <taxon>Macrostomorpha</taxon>
        <taxon>Macrostomida</taxon>
        <taxon>Macrostomidae</taxon>
        <taxon>Macrostomum</taxon>
    </lineage>
</organism>
<dbReference type="SMART" id="SM00724">
    <property type="entry name" value="TLC"/>
    <property type="match status" value="1"/>
</dbReference>
<feature type="transmembrane region" description="Helical" evidence="9">
    <location>
        <begin position="12"/>
        <end position="36"/>
    </location>
</feature>
<evidence type="ECO:0000259" key="10">
    <source>
        <dbReference type="PROSITE" id="PS50922"/>
    </source>
</evidence>
<dbReference type="PROSITE" id="PS50922">
    <property type="entry name" value="TLC"/>
    <property type="match status" value="1"/>
</dbReference>
<dbReference type="UniPathway" id="UPA00222"/>
<feature type="transmembrane region" description="Helical" evidence="9">
    <location>
        <begin position="57"/>
        <end position="80"/>
    </location>
</feature>
<dbReference type="InterPro" id="IPR016439">
    <property type="entry name" value="Lag1/Lac1-like"/>
</dbReference>
<keyword evidence="6 7" id="KW-0472">Membrane</keyword>
<dbReference type="Pfam" id="PF03798">
    <property type="entry name" value="TRAM_LAG1_CLN8"/>
    <property type="match status" value="1"/>
</dbReference>
<comment type="subcellular location">
    <subcellularLocation>
        <location evidence="1">Membrane</location>
        <topology evidence="1">Multi-pass membrane protein</topology>
    </subcellularLocation>
</comment>
<evidence type="ECO:0000256" key="9">
    <source>
        <dbReference type="SAM" id="Phobius"/>
    </source>
</evidence>
<dbReference type="GO" id="GO:0050291">
    <property type="term" value="F:sphingosine N-acyltransferase activity"/>
    <property type="evidence" value="ECO:0007669"/>
    <property type="project" value="InterPro"/>
</dbReference>
<evidence type="ECO:0000256" key="6">
    <source>
        <dbReference type="ARBA" id="ARBA00023136"/>
    </source>
</evidence>
<protein>
    <submittedName>
        <fullName evidence="12">TLC domain-containing protein</fullName>
    </submittedName>
</protein>
<evidence type="ECO:0000313" key="11">
    <source>
        <dbReference type="Proteomes" id="UP000095280"/>
    </source>
</evidence>
<sequence length="176" mass="20065">KDFFEMVLHHVVTIWLLVFSWSTNFVRVGSLVLLVHDVVDPFLQGAKVFKYLGMQSLCNLSFTLFTLGWLLTRLSAYPLVILRSSLWQSVEEFGMFPAHLLFNGALILLQCLHIVWFYFIVKILIRSLRVGKVVNDTRSDSEQSDCSDDEPHSPVANGAQAVRRRHRNGLAKNSST</sequence>
<dbReference type="PANTHER" id="PTHR12560">
    <property type="entry name" value="LONGEVITY ASSURANCE FACTOR 1 LAG1"/>
    <property type="match status" value="1"/>
</dbReference>
<reference evidence="12" key="1">
    <citation type="submission" date="2016-11" db="UniProtKB">
        <authorList>
            <consortium name="WormBaseParasite"/>
        </authorList>
    </citation>
    <scope>IDENTIFICATION</scope>
</reference>
<dbReference type="Proteomes" id="UP000095280">
    <property type="component" value="Unplaced"/>
</dbReference>
<evidence type="ECO:0000313" key="12">
    <source>
        <dbReference type="WBParaSite" id="maker-uti_cns_0012654-snap-gene-0.2-mRNA-1"/>
    </source>
</evidence>
<dbReference type="InterPro" id="IPR006634">
    <property type="entry name" value="TLC-dom"/>
</dbReference>
<evidence type="ECO:0000256" key="2">
    <source>
        <dbReference type="ARBA" id="ARBA00004760"/>
    </source>
</evidence>
<accession>A0A1I8IHX1</accession>
<dbReference type="WBParaSite" id="maker-uti_cns_0012654-snap-gene-0.2-mRNA-1">
    <property type="protein sequence ID" value="maker-uti_cns_0012654-snap-gene-0.2-mRNA-1"/>
    <property type="gene ID" value="maker-uti_cns_0012654-snap-gene-0.2"/>
</dbReference>
<proteinExistence type="predicted"/>
<keyword evidence="5 9" id="KW-1133">Transmembrane helix</keyword>
<feature type="region of interest" description="Disordered" evidence="8">
    <location>
        <begin position="138"/>
        <end position="176"/>
    </location>
</feature>